<dbReference type="CDD" id="cd00033">
    <property type="entry name" value="CCP"/>
    <property type="match status" value="1"/>
</dbReference>
<feature type="disulfide bond" evidence="6">
    <location>
        <begin position="29"/>
        <end position="56"/>
    </location>
</feature>
<evidence type="ECO:0000256" key="1">
    <source>
        <dbReference type="ARBA" id="ARBA00022659"/>
    </source>
</evidence>
<evidence type="ECO:0000256" key="5">
    <source>
        <dbReference type="ARBA" id="ARBA00023180"/>
    </source>
</evidence>
<feature type="non-terminal residue" evidence="8">
    <location>
        <position position="1"/>
    </location>
</feature>
<comment type="caution">
    <text evidence="8">The sequence shown here is derived from an EMBL/GenBank/DDBJ whole genome shotgun (WGS) entry which is preliminary data.</text>
</comment>
<feature type="domain" description="Sushi" evidence="7">
    <location>
        <begin position="1"/>
        <end position="57"/>
    </location>
</feature>
<gene>
    <name evidence="8" type="primary">CSMD1_3</name>
    <name evidence="8" type="ORF">XENORESO_007217</name>
</gene>
<keyword evidence="3" id="KW-0677">Repeat</keyword>
<dbReference type="InterPro" id="IPR035976">
    <property type="entry name" value="Sushi/SCR/CCP_sf"/>
</dbReference>
<dbReference type="Pfam" id="PF00084">
    <property type="entry name" value="Sushi"/>
    <property type="match status" value="1"/>
</dbReference>
<keyword evidence="2" id="KW-0732">Signal</keyword>
<dbReference type="Proteomes" id="UP001444071">
    <property type="component" value="Unassembled WGS sequence"/>
</dbReference>
<dbReference type="InterPro" id="IPR000436">
    <property type="entry name" value="Sushi_SCR_CCP_dom"/>
</dbReference>
<dbReference type="Gene3D" id="2.10.70.10">
    <property type="entry name" value="Complement Module, domain 1"/>
    <property type="match status" value="1"/>
</dbReference>
<evidence type="ECO:0000256" key="2">
    <source>
        <dbReference type="ARBA" id="ARBA00022729"/>
    </source>
</evidence>
<reference evidence="8 9" key="1">
    <citation type="submission" date="2021-06" db="EMBL/GenBank/DDBJ databases">
        <authorList>
            <person name="Palmer J.M."/>
        </authorList>
    </citation>
    <scope>NUCLEOTIDE SEQUENCE [LARGE SCALE GENOMIC DNA]</scope>
    <source>
        <strain evidence="8 9">XR_2019</strain>
        <tissue evidence="8">Muscle</tissue>
    </source>
</reference>
<evidence type="ECO:0000256" key="6">
    <source>
        <dbReference type="PROSITE-ProRule" id="PRU00302"/>
    </source>
</evidence>
<feature type="non-terminal residue" evidence="8">
    <location>
        <position position="57"/>
    </location>
</feature>
<dbReference type="SUPFAM" id="SSF57535">
    <property type="entry name" value="Complement control module/SCR domain"/>
    <property type="match status" value="1"/>
</dbReference>
<dbReference type="PANTHER" id="PTHR46393">
    <property type="entry name" value="SUSHI DOMAIN-CONTAINING PROTEIN"/>
    <property type="match status" value="1"/>
</dbReference>
<dbReference type="SMART" id="SM00032">
    <property type="entry name" value="CCP"/>
    <property type="match status" value="1"/>
</dbReference>
<dbReference type="PANTHER" id="PTHR46393:SF7">
    <property type="entry name" value="COMPLEMENT C2"/>
    <property type="match status" value="1"/>
</dbReference>
<evidence type="ECO:0000256" key="3">
    <source>
        <dbReference type="ARBA" id="ARBA00022737"/>
    </source>
</evidence>
<evidence type="ECO:0000313" key="9">
    <source>
        <dbReference type="Proteomes" id="UP001444071"/>
    </source>
</evidence>
<organism evidence="8 9">
    <name type="scientific">Xenotaenia resolanae</name>
    <dbReference type="NCBI Taxonomy" id="208358"/>
    <lineage>
        <taxon>Eukaryota</taxon>
        <taxon>Metazoa</taxon>
        <taxon>Chordata</taxon>
        <taxon>Craniata</taxon>
        <taxon>Vertebrata</taxon>
        <taxon>Euteleostomi</taxon>
        <taxon>Actinopterygii</taxon>
        <taxon>Neopterygii</taxon>
        <taxon>Teleostei</taxon>
        <taxon>Neoteleostei</taxon>
        <taxon>Acanthomorphata</taxon>
        <taxon>Ovalentaria</taxon>
        <taxon>Atherinomorphae</taxon>
        <taxon>Cyprinodontiformes</taxon>
        <taxon>Goodeidae</taxon>
        <taxon>Xenotaenia</taxon>
    </lineage>
</organism>
<dbReference type="PROSITE" id="PS50923">
    <property type="entry name" value="SUSHI"/>
    <property type="match status" value="1"/>
</dbReference>
<comment type="caution">
    <text evidence="6">Lacks conserved residue(s) required for the propagation of feature annotation.</text>
</comment>
<dbReference type="EMBL" id="JAHRIM010072434">
    <property type="protein sequence ID" value="MEQ2273663.1"/>
    <property type="molecule type" value="Genomic_DNA"/>
</dbReference>
<evidence type="ECO:0000313" key="8">
    <source>
        <dbReference type="EMBL" id="MEQ2273663.1"/>
    </source>
</evidence>
<keyword evidence="4 6" id="KW-1015">Disulfide bond</keyword>
<name>A0ABV0WVK9_9TELE</name>
<evidence type="ECO:0000256" key="4">
    <source>
        <dbReference type="ARBA" id="ARBA00023157"/>
    </source>
</evidence>
<keyword evidence="5" id="KW-0325">Glycoprotein</keyword>
<accession>A0ABV0WVK9</accession>
<sequence length="57" mass="6042">VLCGDPGSPGGGFREGNIFSYGSEVRFYCHTPYVLVGSASRLCQADGIWSGQQPTCI</sequence>
<keyword evidence="1 6" id="KW-0768">Sushi</keyword>
<evidence type="ECO:0000259" key="7">
    <source>
        <dbReference type="PROSITE" id="PS50923"/>
    </source>
</evidence>
<protein>
    <submittedName>
        <fullName evidence="8">CUB and sushi domain-containing protein 1</fullName>
    </submittedName>
</protein>
<proteinExistence type="predicted"/>
<keyword evidence="9" id="KW-1185">Reference proteome</keyword>